<dbReference type="Gene3D" id="3.10.310.70">
    <property type="match status" value="1"/>
</dbReference>
<dbReference type="PANTHER" id="PTHR22642">
    <property type="entry name" value="IMIDAZOLONEPROPIONASE"/>
    <property type="match status" value="1"/>
</dbReference>
<dbReference type="SUPFAM" id="SSF51338">
    <property type="entry name" value="Composite domain of metallo-dependent hydrolases"/>
    <property type="match status" value="1"/>
</dbReference>
<feature type="non-terminal residue" evidence="2">
    <location>
        <position position="328"/>
    </location>
</feature>
<dbReference type="EMBL" id="UINC01007572">
    <property type="protein sequence ID" value="SVA34083.1"/>
    <property type="molecule type" value="Genomic_DNA"/>
</dbReference>
<name>A0A381V491_9ZZZZ</name>
<feature type="domain" description="Amidohydrolase 3" evidence="1">
    <location>
        <begin position="23"/>
        <end position="313"/>
    </location>
</feature>
<dbReference type="InterPro" id="IPR032466">
    <property type="entry name" value="Metal_Hydrolase"/>
</dbReference>
<reference evidence="2" key="1">
    <citation type="submission" date="2018-05" db="EMBL/GenBank/DDBJ databases">
        <authorList>
            <person name="Lanie J.A."/>
            <person name="Ng W.-L."/>
            <person name="Kazmierczak K.M."/>
            <person name="Andrzejewski T.M."/>
            <person name="Davidsen T.M."/>
            <person name="Wayne K.J."/>
            <person name="Tettelin H."/>
            <person name="Glass J.I."/>
            <person name="Rusch D."/>
            <person name="Podicherti R."/>
            <person name="Tsui H.-C.T."/>
            <person name="Winkler M.E."/>
        </authorList>
    </citation>
    <scope>NUCLEOTIDE SEQUENCE</scope>
</reference>
<protein>
    <recommendedName>
        <fullName evidence="1">Amidohydrolase 3 domain-containing protein</fullName>
    </recommendedName>
</protein>
<feature type="non-terminal residue" evidence="2">
    <location>
        <position position="1"/>
    </location>
</feature>
<dbReference type="SUPFAM" id="SSF51556">
    <property type="entry name" value="Metallo-dependent hydrolases"/>
    <property type="match status" value="1"/>
</dbReference>
<dbReference type="Gene3D" id="2.30.40.10">
    <property type="entry name" value="Urease, subunit C, domain 1"/>
    <property type="match status" value="1"/>
</dbReference>
<sequence length="328" mass="36089">LGDTLVFVGSNALSKEYQCNDAKVIDLKGSYVYPGFVDSHAHLKGIGHRENSLNLQGIDSLKEMLTTVEIFSNGIQPGEWVVGRGWIEKVWPEKRFPTRYELDRFSSDKPVILERADGHAVVVNSLALELAGISSESNDPHGGRIEKDKNGEPTGMLIDKATALVEKLIPKTTKQEDKRDLKAGIDSNVSLGWTQVQIAGGTFSDIEILEEIKKEGNLLQRVYFAVSAGKPAETLLKLGPKLDPENMLTVRGIKLYADGALGSRGAALLEKYDDQDTTGLLIFTKEETLPVLEEALKKGIQIQTHAIGDKGNRITLDWYQEAFNSIVD</sequence>
<evidence type="ECO:0000259" key="1">
    <source>
        <dbReference type="Pfam" id="PF07969"/>
    </source>
</evidence>
<organism evidence="2">
    <name type="scientific">marine metagenome</name>
    <dbReference type="NCBI Taxonomy" id="408172"/>
    <lineage>
        <taxon>unclassified sequences</taxon>
        <taxon>metagenomes</taxon>
        <taxon>ecological metagenomes</taxon>
    </lineage>
</organism>
<dbReference type="GO" id="GO:0016810">
    <property type="term" value="F:hydrolase activity, acting on carbon-nitrogen (but not peptide) bonds"/>
    <property type="evidence" value="ECO:0007669"/>
    <property type="project" value="InterPro"/>
</dbReference>
<dbReference type="AlphaFoldDB" id="A0A381V491"/>
<dbReference type="Gene3D" id="3.20.20.140">
    <property type="entry name" value="Metal-dependent hydrolases"/>
    <property type="match status" value="1"/>
</dbReference>
<dbReference type="PANTHER" id="PTHR22642:SF2">
    <property type="entry name" value="PROTEIN LONG AFTER FAR-RED 3"/>
    <property type="match status" value="1"/>
</dbReference>
<proteinExistence type="predicted"/>
<dbReference type="Pfam" id="PF07969">
    <property type="entry name" value="Amidohydro_3"/>
    <property type="match status" value="1"/>
</dbReference>
<dbReference type="InterPro" id="IPR011059">
    <property type="entry name" value="Metal-dep_hydrolase_composite"/>
</dbReference>
<evidence type="ECO:0000313" key="2">
    <source>
        <dbReference type="EMBL" id="SVA34083.1"/>
    </source>
</evidence>
<gene>
    <name evidence="2" type="ORF">METZ01_LOCUS86937</name>
</gene>
<dbReference type="InterPro" id="IPR013108">
    <property type="entry name" value="Amidohydro_3"/>
</dbReference>
<accession>A0A381V491</accession>